<feature type="region of interest" description="Disordered" evidence="4">
    <location>
        <begin position="324"/>
        <end position="345"/>
    </location>
</feature>
<evidence type="ECO:0000256" key="4">
    <source>
        <dbReference type="SAM" id="MobiDB-lite"/>
    </source>
</evidence>
<dbReference type="GO" id="GO:0016491">
    <property type="term" value="F:oxidoreductase activity"/>
    <property type="evidence" value="ECO:0007669"/>
    <property type="project" value="UniProtKB-KW"/>
</dbReference>
<dbReference type="InterPro" id="IPR036291">
    <property type="entry name" value="NAD(P)-bd_dom_sf"/>
</dbReference>
<proteinExistence type="inferred from homology"/>
<feature type="compositionally biased region" description="Basic and acidic residues" evidence="4">
    <location>
        <begin position="328"/>
        <end position="345"/>
    </location>
</feature>
<organism evidence="6 7">
    <name type="scientific">Glycomyces buryatensis</name>
    <dbReference type="NCBI Taxonomy" id="2570927"/>
    <lineage>
        <taxon>Bacteria</taxon>
        <taxon>Bacillati</taxon>
        <taxon>Actinomycetota</taxon>
        <taxon>Actinomycetes</taxon>
        <taxon>Glycomycetales</taxon>
        <taxon>Glycomycetaceae</taxon>
        <taxon>Glycomyces</taxon>
    </lineage>
</organism>
<gene>
    <name evidence="6" type="ORF">FAB82_23530</name>
</gene>
<sequence length="345" mass="37060">MKPITSSRRPRAVLSFQPPSLVGQIFTSDALDRMTAHLDFDPAHMITETGTEQSRRLLADAEVLLAGWGAPPVPAGLAPRLRAVVYAGGIAATCLTDPAEHAARGVVASNARVVNAVPVAEYTLAMILLANKKARYAEREYRELRRQPGTSPGGIGNYGRTVGIVGASQVGRRVIELLRSFELDVVVYSPELTRESAAALGVRIGTLEEVAAQSHVLSLHQPLIPETVGQIDAHILDLLPDGATLINTARGAVVDEAALMTELRTGRIEAILDVTDPEPPPPDSELWRLPNVVLTPHIAGSMGNELHRIGDSVAAEIERFTRGLPFAHPEDLDPHRPKKEGPHDA</sequence>
<dbReference type="InterPro" id="IPR050857">
    <property type="entry name" value="D-2-hydroxyacid_DH"/>
</dbReference>
<keyword evidence="3" id="KW-0520">NAD</keyword>
<keyword evidence="7" id="KW-1185">Reference proteome</keyword>
<comment type="caution">
    <text evidence="6">The sequence shown here is derived from an EMBL/GenBank/DDBJ whole genome shotgun (WGS) entry which is preliminary data.</text>
</comment>
<dbReference type="CDD" id="cd12167">
    <property type="entry name" value="2-Hacid_dh_8"/>
    <property type="match status" value="1"/>
</dbReference>
<evidence type="ECO:0000256" key="3">
    <source>
        <dbReference type="ARBA" id="ARBA00023027"/>
    </source>
</evidence>
<dbReference type="Proteomes" id="UP000308760">
    <property type="component" value="Unassembled WGS sequence"/>
</dbReference>
<comment type="similarity">
    <text evidence="1">Belongs to the D-isomer specific 2-hydroxyacid dehydrogenase family.</text>
</comment>
<evidence type="ECO:0000313" key="6">
    <source>
        <dbReference type="EMBL" id="THV35267.1"/>
    </source>
</evidence>
<evidence type="ECO:0000313" key="7">
    <source>
        <dbReference type="Proteomes" id="UP000308760"/>
    </source>
</evidence>
<evidence type="ECO:0000256" key="2">
    <source>
        <dbReference type="ARBA" id="ARBA00023002"/>
    </source>
</evidence>
<reference evidence="6 7" key="2">
    <citation type="submission" date="2019-05" db="EMBL/GenBank/DDBJ databases">
        <title>Glycomyces buryatensis sp. nov.</title>
        <authorList>
            <person name="Nikitina E."/>
        </authorList>
    </citation>
    <scope>NUCLEOTIDE SEQUENCE [LARGE SCALE GENOMIC DNA]</scope>
    <source>
        <strain evidence="6 7">18</strain>
    </source>
</reference>
<dbReference type="AlphaFoldDB" id="A0A4S8PUS3"/>
<dbReference type="Pfam" id="PF02826">
    <property type="entry name" value="2-Hacid_dh_C"/>
    <property type="match status" value="1"/>
</dbReference>
<dbReference type="OrthoDB" id="4324715at2"/>
<dbReference type="RefSeq" id="WP_136537038.1">
    <property type="nucleotide sequence ID" value="NZ_STGY01000076.1"/>
</dbReference>
<dbReference type="InterPro" id="IPR006140">
    <property type="entry name" value="D-isomer_DH_NAD-bd"/>
</dbReference>
<evidence type="ECO:0000256" key="1">
    <source>
        <dbReference type="ARBA" id="ARBA00005854"/>
    </source>
</evidence>
<reference evidence="7" key="1">
    <citation type="submission" date="2019-04" db="EMBL/GenBank/DDBJ databases">
        <title>Nocardioides xinjiangensis sp. nov.</title>
        <authorList>
            <person name="Liu S."/>
        </authorList>
    </citation>
    <scope>NUCLEOTIDE SEQUENCE [LARGE SCALE GENOMIC DNA]</scope>
    <source>
        <strain evidence="7">18</strain>
    </source>
</reference>
<dbReference type="PANTHER" id="PTHR42789:SF1">
    <property type="entry name" value="D-ISOMER SPECIFIC 2-HYDROXYACID DEHYDROGENASE FAMILY PROTEIN (AFU_ORTHOLOGUE AFUA_6G10090)"/>
    <property type="match status" value="1"/>
</dbReference>
<dbReference type="EMBL" id="STGY01000076">
    <property type="protein sequence ID" value="THV35267.1"/>
    <property type="molecule type" value="Genomic_DNA"/>
</dbReference>
<protein>
    <submittedName>
        <fullName evidence="6">Hydroxyacid dehydrogenase</fullName>
    </submittedName>
</protein>
<dbReference type="SUPFAM" id="SSF51735">
    <property type="entry name" value="NAD(P)-binding Rossmann-fold domains"/>
    <property type="match status" value="1"/>
</dbReference>
<name>A0A4S8PUS3_9ACTN</name>
<dbReference type="GO" id="GO:0051287">
    <property type="term" value="F:NAD binding"/>
    <property type="evidence" value="ECO:0007669"/>
    <property type="project" value="InterPro"/>
</dbReference>
<dbReference type="SUPFAM" id="SSF52283">
    <property type="entry name" value="Formate/glycerate dehydrogenase catalytic domain-like"/>
    <property type="match status" value="1"/>
</dbReference>
<evidence type="ECO:0000259" key="5">
    <source>
        <dbReference type="Pfam" id="PF02826"/>
    </source>
</evidence>
<keyword evidence="2" id="KW-0560">Oxidoreductase</keyword>
<dbReference type="Gene3D" id="3.40.50.720">
    <property type="entry name" value="NAD(P)-binding Rossmann-like Domain"/>
    <property type="match status" value="2"/>
</dbReference>
<accession>A0A4S8PUS3</accession>
<feature type="domain" description="D-isomer specific 2-hydroxyacid dehydrogenase NAD-binding" evidence="5">
    <location>
        <begin position="124"/>
        <end position="299"/>
    </location>
</feature>
<dbReference type="PANTHER" id="PTHR42789">
    <property type="entry name" value="D-ISOMER SPECIFIC 2-HYDROXYACID DEHYDROGENASE FAMILY PROTEIN (AFU_ORTHOLOGUE AFUA_6G10090)"/>
    <property type="match status" value="1"/>
</dbReference>